<evidence type="ECO:0000256" key="1">
    <source>
        <dbReference type="SAM" id="Coils"/>
    </source>
</evidence>
<gene>
    <name evidence="3" type="ORF">BaRGS_00009670</name>
</gene>
<keyword evidence="4" id="KW-1185">Reference proteome</keyword>
<feature type="coiled-coil region" evidence="1">
    <location>
        <begin position="2"/>
        <end position="43"/>
    </location>
</feature>
<dbReference type="Proteomes" id="UP001519460">
    <property type="component" value="Unassembled WGS sequence"/>
</dbReference>
<dbReference type="AlphaFoldDB" id="A0ABD0LIZ9"/>
<protein>
    <submittedName>
        <fullName evidence="3">Uncharacterized protein</fullName>
    </submittedName>
</protein>
<feature type="region of interest" description="Disordered" evidence="2">
    <location>
        <begin position="218"/>
        <end position="253"/>
    </location>
</feature>
<reference evidence="3 4" key="1">
    <citation type="journal article" date="2023" name="Sci. Data">
        <title>Genome assembly of the Korean intertidal mud-creeper Batillaria attramentaria.</title>
        <authorList>
            <person name="Patra A.K."/>
            <person name="Ho P.T."/>
            <person name="Jun S."/>
            <person name="Lee S.J."/>
            <person name="Kim Y."/>
            <person name="Won Y.J."/>
        </authorList>
    </citation>
    <scope>NUCLEOTIDE SEQUENCE [LARGE SCALE GENOMIC DNA]</scope>
    <source>
        <strain evidence="3">Wonlab-2016</strain>
    </source>
</reference>
<keyword evidence="1" id="KW-0175">Coiled coil</keyword>
<dbReference type="Gene3D" id="3.30.70.1820">
    <property type="entry name" value="L1 transposable element, RRM domain"/>
    <property type="match status" value="1"/>
</dbReference>
<evidence type="ECO:0000313" key="3">
    <source>
        <dbReference type="EMBL" id="KAK7499123.1"/>
    </source>
</evidence>
<feature type="compositionally biased region" description="Polar residues" evidence="2">
    <location>
        <begin position="224"/>
        <end position="237"/>
    </location>
</feature>
<comment type="caution">
    <text evidence="3">The sequence shown here is derived from an EMBL/GenBank/DDBJ whole genome shotgun (WGS) entry which is preliminary data.</text>
</comment>
<organism evidence="3 4">
    <name type="scientific">Batillaria attramentaria</name>
    <dbReference type="NCBI Taxonomy" id="370345"/>
    <lineage>
        <taxon>Eukaryota</taxon>
        <taxon>Metazoa</taxon>
        <taxon>Spiralia</taxon>
        <taxon>Lophotrochozoa</taxon>
        <taxon>Mollusca</taxon>
        <taxon>Gastropoda</taxon>
        <taxon>Caenogastropoda</taxon>
        <taxon>Sorbeoconcha</taxon>
        <taxon>Cerithioidea</taxon>
        <taxon>Batillariidae</taxon>
        <taxon>Batillaria</taxon>
    </lineage>
</organism>
<evidence type="ECO:0000313" key="4">
    <source>
        <dbReference type="Proteomes" id="UP001519460"/>
    </source>
</evidence>
<sequence length="253" mass="28433">MVEEMRATILDLQNSNDSLKKEVQEAKRREECLRDQVAEANGIADAARRKADDLDQYIRRNNLRIYGLPETGEEDEGEIDDDDNNNNGACEKKVLDLIQNKLQLKDVGHSDIEAAHRLGKKRTGSSAPIGPRGVIVRFVSRKTRDAVLHNRRRLKGSRQVVVEDLSQYNYYLLNKVRSDDLCKAAWTKNGKVIMESVTGRISRIRTVTDLTDASRRRFLASTPRVRNSNNGPASSATAHRANDSLGHSPISKN</sequence>
<evidence type="ECO:0000256" key="2">
    <source>
        <dbReference type="SAM" id="MobiDB-lite"/>
    </source>
</evidence>
<dbReference type="EMBL" id="JACVVK020000046">
    <property type="protein sequence ID" value="KAK7499123.1"/>
    <property type="molecule type" value="Genomic_DNA"/>
</dbReference>
<dbReference type="PANTHER" id="PTHR11505">
    <property type="entry name" value="L1 TRANSPOSABLE ELEMENT-RELATED"/>
    <property type="match status" value="1"/>
</dbReference>
<name>A0ABD0LIZ9_9CAEN</name>
<dbReference type="InterPro" id="IPR004244">
    <property type="entry name" value="Transposase_22"/>
</dbReference>
<proteinExistence type="predicted"/>
<accession>A0ABD0LIZ9</accession>